<proteinExistence type="predicted"/>
<comment type="caution">
    <text evidence="2">The sequence shown here is derived from an EMBL/GenBank/DDBJ whole genome shotgun (WGS) entry which is preliminary data.</text>
</comment>
<keyword evidence="3" id="KW-1185">Reference proteome</keyword>
<feature type="compositionally biased region" description="Basic and acidic residues" evidence="1">
    <location>
        <begin position="10"/>
        <end position="24"/>
    </location>
</feature>
<evidence type="ECO:0000313" key="2">
    <source>
        <dbReference type="EMBL" id="KAH0917240.1"/>
    </source>
</evidence>
<organism evidence="2 3">
    <name type="scientific">Brassica napus</name>
    <name type="common">Rape</name>
    <dbReference type="NCBI Taxonomy" id="3708"/>
    <lineage>
        <taxon>Eukaryota</taxon>
        <taxon>Viridiplantae</taxon>
        <taxon>Streptophyta</taxon>
        <taxon>Embryophyta</taxon>
        <taxon>Tracheophyta</taxon>
        <taxon>Spermatophyta</taxon>
        <taxon>Magnoliopsida</taxon>
        <taxon>eudicotyledons</taxon>
        <taxon>Gunneridae</taxon>
        <taxon>Pentapetalae</taxon>
        <taxon>rosids</taxon>
        <taxon>malvids</taxon>
        <taxon>Brassicales</taxon>
        <taxon>Brassicaceae</taxon>
        <taxon>Brassiceae</taxon>
        <taxon>Brassica</taxon>
    </lineage>
</organism>
<gene>
    <name evidence="2" type="ORF">HID58_024900</name>
</gene>
<feature type="region of interest" description="Disordered" evidence="1">
    <location>
        <begin position="147"/>
        <end position="166"/>
    </location>
</feature>
<protein>
    <submittedName>
        <fullName evidence="2">Uncharacterized protein</fullName>
    </submittedName>
</protein>
<name>A0ABQ8CJH9_BRANA</name>
<dbReference type="EMBL" id="JAGKQM010000007">
    <property type="protein sequence ID" value="KAH0917240.1"/>
    <property type="molecule type" value="Genomic_DNA"/>
</dbReference>
<feature type="region of interest" description="Disordered" evidence="1">
    <location>
        <begin position="1"/>
        <end position="24"/>
    </location>
</feature>
<reference evidence="2 3" key="1">
    <citation type="submission" date="2021-05" db="EMBL/GenBank/DDBJ databases">
        <title>Genome Assembly of Synthetic Allotetraploid Brassica napus Reveals Homoeologous Exchanges between Subgenomes.</title>
        <authorList>
            <person name="Davis J.T."/>
        </authorList>
    </citation>
    <scope>NUCLEOTIDE SEQUENCE [LARGE SCALE GENOMIC DNA]</scope>
    <source>
        <strain evidence="3">cv. Da-Ae</strain>
        <tissue evidence="2">Seedling</tissue>
    </source>
</reference>
<accession>A0ABQ8CJH9</accession>
<sequence>MTKQGNEAIVDGKRQRDKAGDRVEEVEGNEVVTVEEDVSKEGNVFENLIQDLEALTPVANNVAALEGIKLTEPTTEVFHTNGVGAWENGRGMKQVGDTGGEGAIIISPSRFSPLQGIVEEEEDAMEENGKEVEEGEILETNVDGKKVPGVQVSNRGRKPGSAQKQMRGKIVRTKDLIYAGKQGTTKKTSHRALKAWLQVEKPSFGCLVETRVQESNHQWCMSAAMPGWKSLTNYNYHPLGRIWVCWSDQVIVTQLHMSAQWIEFDYGKS</sequence>
<dbReference type="Proteomes" id="UP000824890">
    <property type="component" value="Unassembled WGS sequence"/>
</dbReference>
<evidence type="ECO:0000256" key="1">
    <source>
        <dbReference type="SAM" id="MobiDB-lite"/>
    </source>
</evidence>
<evidence type="ECO:0000313" key="3">
    <source>
        <dbReference type="Proteomes" id="UP000824890"/>
    </source>
</evidence>